<keyword evidence="4 5" id="KW-0472">Membrane</keyword>
<proteinExistence type="predicted"/>
<dbReference type="GO" id="GO:0005886">
    <property type="term" value="C:plasma membrane"/>
    <property type="evidence" value="ECO:0007669"/>
    <property type="project" value="UniProtKB-SubCell"/>
</dbReference>
<keyword evidence="3 5" id="KW-1133">Transmembrane helix</keyword>
<dbReference type="PROSITE" id="PS50929">
    <property type="entry name" value="ABC_TM1F"/>
    <property type="match status" value="1"/>
</dbReference>
<evidence type="ECO:0000313" key="7">
    <source>
        <dbReference type="EMBL" id="CDI41956.1"/>
    </source>
</evidence>
<dbReference type="GO" id="GO:0005524">
    <property type="term" value="F:ATP binding"/>
    <property type="evidence" value="ECO:0007669"/>
    <property type="project" value="InterPro"/>
</dbReference>
<dbReference type="AlphaFoldDB" id="U4QFT9"/>
<evidence type="ECO:0000256" key="4">
    <source>
        <dbReference type="ARBA" id="ARBA00023136"/>
    </source>
</evidence>
<dbReference type="EMBL" id="CBUH010000071">
    <property type="protein sequence ID" value="CDI41956.1"/>
    <property type="molecule type" value="Genomic_DNA"/>
</dbReference>
<feature type="transmembrane region" description="Helical" evidence="5">
    <location>
        <begin position="31"/>
        <end position="58"/>
    </location>
</feature>
<comment type="subcellular location">
    <subcellularLocation>
        <location evidence="1">Cell membrane</location>
        <topology evidence="1">Multi-pass membrane protein</topology>
    </subcellularLocation>
</comment>
<organism evidence="7 8">
    <name type="scientific">Lactobacillus helveticus CIRM-BIA 953</name>
    <dbReference type="NCBI Taxonomy" id="1226335"/>
    <lineage>
        <taxon>Bacteria</taxon>
        <taxon>Bacillati</taxon>
        <taxon>Bacillota</taxon>
        <taxon>Bacilli</taxon>
        <taxon>Lactobacillales</taxon>
        <taxon>Lactobacillaceae</taxon>
        <taxon>Lactobacillus</taxon>
    </lineage>
</organism>
<dbReference type="SUPFAM" id="SSF90123">
    <property type="entry name" value="ABC transporter transmembrane region"/>
    <property type="match status" value="1"/>
</dbReference>
<evidence type="ECO:0000256" key="2">
    <source>
        <dbReference type="ARBA" id="ARBA00022692"/>
    </source>
</evidence>
<comment type="caution">
    <text evidence="7">The sequence shown here is derived from an EMBL/GenBank/DDBJ whole genome shotgun (WGS) entry which is preliminary data.</text>
</comment>
<feature type="domain" description="ABC transmembrane type-1" evidence="6">
    <location>
        <begin position="1"/>
        <end position="213"/>
    </location>
</feature>
<keyword evidence="2 5" id="KW-0812">Transmembrane</keyword>
<evidence type="ECO:0000313" key="8">
    <source>
        <dbReference type="Proteomes" id="UP000017243"/>
    </source>
</evidence>
<dbReference type="Proteomes" id="UP000017243">
    <property type="component" value="Unassembled WGS sequence"/>
</dbReference>
<name>U4QFT9_LACHE</name>
<feature type="transmembrane region" description="Helical" evidence="5">
    <location>
        <begin position="109"/>
        <end position="129"/>
    </location>
</feature>
<gene>
    <name evidence="7" type="ORF">LHCIRMBIA953_02302</name>
</gene>
<evidence type="ECO:0000256" key="5">
    <source>
        <dbReference type="SAM" id="Phobius"/>
    </source>
</evidence>
<dbReference type="InterPro" id="IPR036640">
    <property type="entry name" value="ABC1_TM_sf"/>
</dbReference>
<dbReference type="Gene3D" id="1.20.1560.10">
    <property type="entry name" value="ABC transporter type 1, transmembrane domain"/>
    <property type="match status" value="1"/>
</dbReference>
<evidence type="ECO:0000256" key="1">
    <source>
        <dbReference type="ARBA" id="ARBA00004651"/>
    </source>
</evidence>
<evidence type="ECO:0000259" key="6">
    <source>
        <dbReference type="PROSITE" id="PS50929"/>
    </source>
</evidence>
<reference evidence="7 8" key="1">
    <citation type="submission" date="2013-09" db="EMBL/GenBank/DDBJ databases">
        <title>Draft Genome Sequence of five Lactobacillus helveticus strains CIRM-BIA 101T, 103, 104, 951 and 953 isolated from milk product.</title>
        <authorList>
            <person name="Valence F."/>
            <person name="Chuat V."/>
            <person name="Ma L."/>
            <person name="Creno S."/>
            <person name="Falentin H."/>
            <person name="Lortal S."/>
            <person name="Bizet C."/>
            <person name="Clermont D."/>
            <person name="Loux V."/>
            <person name="Bouchier C."/>
            <person name="Cousin S."/>
        </authorList>
    </citation>
    <scope>NUCLEOTIDE SEQUENCE [LARGE SCALE GENOMIC DNA]</scope>
    <source>
        <strain evidence="7 8">CIRM-BIA 953</strain>
    </source>
</reference>
<dbReference type="InterPro" id="IPR011527">
    <property type="entry name" value="ABC1_TM_dom"/>
</dbReference>
<dbReference type="GO" id="GO:0140359">
    <property type="term" value="F:ABC-type transporter activity"/>
    <property type="evidence" value="ECO:0007669"/>
    <property type="project" value="InterPro"/>
</dbReference>
<accession>U4QFT9</accession>
<sequence>MIIIFSISSSFEGVLNGYVMGQVVKLNFRDISQICTFAISAFLAYIVTYLSVLGLMLAGQEAVKYLNEELKQEYFRAAFLKSLKNQNRESSADVINDVTSVAKQIEQSYFTPLIYVVQVLATFVSTTFVVLQTNFIMGLIYIAFSSLSLIPGYIGQKKMNVKVATWRDANASLVTRMKDFFQGRYEIYNFNVIKQFFIEIKKLLDLRKENILN</sequence>
<feature type="transmembrane region" description="Helical" evidence="5">
    <location>
        <begin position="135"/>
        <end position="154"/>
    </location>
</feature>
<protein>
    <submittedName>
        <fullName evidence="7">Conserved domain protein</fullName>
    </submittedName>
</protein>
<evidence type="ECO:0000256" key="3">
    <source>
        <dbReference type="ARBA" id="ARBA00022989"/>
    </source>
</evidence>